<name>A0A0K3CE19_RHOTO</name>
<proteinExistence type="predicted"/>
<accession>A0A0K3CE19</accession>
<dbReference type="AlphaFoldDB" id="A0A0K3CE19"/>
<dbReference type="Proteomes" id="UP000199069">
    <property type="component" value="Unassembled WGS sequence"/>
</dbReference>
<evidence type="ECO:0000313" key="2">
    <source>
        <dbReference type="Proteomes" id="UP000199069"/>
    </source>
</evidence>
<organism evidence="1 2">
    <name type="scientific">Rhodotorula toruloides</name>
    <name type="common">Yeast</name>
    <name type="synonym">Rhodosporidium toruloides</name>
    <dbReference type="NCBI Taxonomy" id="5286"/>
    <lineage>
        <taxon>Eukaryota</taxon>
        <taxon>Fungi</taxon>
        <taxon>Dikarya</taxon>
        <taxon>Basidiomycota</taxon>
        <taxon>Pucciniomycotina</taxon>
        <taxon>Microbotryomycetes</taxon>
        <taxon>Sporidiobolales</taxon>
        <taxon>Sporidiobolaceae</taxon>
        <taxon>Rhodotorula</taxon>
    </lineage>
</organism>
<evidence type="ECO:0000313" key="1">
    <source>
        <dbReference type="EMBL" id="CTR07178.1"/>
    </source>
</evidence>
<sequence length="411" mass="46532">MLPAQITLVRSTLPVFPVPLISPVDVGIDQTLSQFILFLLLNARLVTVERELLDIVRDSLREFCSPSAQHERIIGQASLSRSCEPYILAARFNVWSESLPPAPPFPKIADHARALVADIQCFVSGGIRLGCAWIVASPAHLTRFKRQPSAFRPIAPQNRTLPEDSAVDDAICAVRAALHNYDQAFLRHIERLEAYIAHLSANRTAYLPFETVEAISHTIQRLFQALDAPDLPKLDRNRLVQHVHLLIYLWNLLADPSETLSLALRQKMEKVNPAVEFDCSVVGMLDRKREGGEEELSELFPVRRVLQLVQRIVYIDIPRSRAPRHEPLPSTSPDPAKYLLEIVDVLLTFFADPALDKVDLTSLCMLFYDAYEAHKRLARVEGELWEGIVAFVVARRNWRRAVWERRGLVGP</sequence>
<protein>
    <recommendedName>
        <fullName evidence="3">Proteophosphoglycan 5</fullName>
    </recommendedName>
</protein>
<dbReference type="EMBL" id="CWKI01000005">
    <property type="protein sequence ID" value="CTR07178.1"/>
    <property type="molecule type" value="Genomic_DNA"/>
</dbReference>
<keyword evidence="2" id="KW-1185">Reference proteome</keyword>
<reference evidence="1 2" key="1">
    <citation type="submission" date="2015-07" db="EMBL/GenBank/DDBJ databases">
        <authorList>
            <person name="Cajimat M.N.B."/>
            <person name="Milazzo M.L."/>
            <person name="Fulhorst C.F."/>
        </authorList>
    </citation>
    <scope>NUCLEOTIDE SEQUENCE [LARGE SCALE GENOMIC DNA]</scope>
    <source>
        <strain evidence="1">Single colony</strain>
    </source>
</reference>
<gene>
    <name evidence="1" type="primary">FGENESH: predicted gene_5.584</name>
    <name evidence="1" type="ORF">BN2166_0030390</name>
</gene>
<evidence type="ECO:0008006" key="3">
    <source>
        <dbReference type="Google" id="ProtNLM"/>
    </source>
</evidence>